<evidence type="ECO:0000313" key="2">
    <source>
        <dbReference type="EMBL" id="KAK6531701.1"/>
    </source>
</evidence>
<evidence type="ECO:0000256" key="1">
    <source>
        <dbReference type="SAM" id="Phobius"/>
    </source>
</evidence>
<dbReference type="EMBL" id="JAVHJO010000012">
    <property type="protein sequence ID" value="KAK6531701.1"/>
    <property type="molecule type" value="Genomic_DNA"/>
</dbReference>
<accession>A0AAV9X125</accession>
<keyword evidence="3" id="KW-1185">Reference proteome</keyword>
<sequence>MEAILPSQLRQFLAAQETSIPIPPSITNPTVLVTLQASSVFMFGLYAYILLSYASRSFRSYRKGSKDTIIIHAISGISELLQFYSPISTHTSVSLSAVILCTTQCATNMLLVRKLGRGNPALVRPVYQAGAIFRMTFILSAYIFNSQALYHDSVVIIHAFAYTRLICFLFTTASEFSNTEVPEYDAPKQATFTFAQTYTAAVYGSALMVMGQMQNDLLQKYAAVAFLATVGLIMRVENWVTVDIQQLAGGKVQEKSWRDYTAHGLYTLGFCRLSVLIEMDGKLRA</sequence>
<evidence type="ECO:0000313" key="3">
    <source>
        <dbReference type="Proteomes" id="UP001365542"/>
    </source>
</evidence>
<feature type="transmembrane region" description="Helical" evidence="1">
    <location>
        <begin position="125"/>
        <end position="144"/>
    </location>
</feature>
<protein>
    <submittedName>
        <fullName evidence="2">Uncharacterized protein</fullName>
    </submittedName>
</protein>
<feature type="transmembrane region" description="Helical" evidence="1">
    <location>
        <begin position="31"/>
        <end position="49"/>
    </location>
</feature>
<reference evidence="2 3" key="1">
    <citation type="submission" date="2019-10" db="EMBL/GenBank/DDBJ databases">
        <authorList>
            <person name="Palmer J.M."/>
        </authorList>
    </citation>
    <scope>NUCLEOTIDE SEQUENCE [LARGE SCALE GENOMIC DNA]</scope>
    <source>
        <strain evidence="2 3">TWF694</strain>
    </source>
</reference>
<proteinExistence type="predicted"/>
<keyword evidence="1" id="KW-1133">Transmembrane helix</keyword>
<keyword evidence="1" id="KW-0812">Transmembrane</keyword>
<name>A0AAV9X125_9PEZI</name>
<dbReference type="Proteomes" id="UP001365542">
    <property type="component" value="Unassembled WGS sequence"/>
</dbReference>
<dbReference type="AlphaFoldDB" id="A0AAV9X125"/>
<keyword evidence="1" id="KW-0472">Membrane</keyword>
<gene>
    <name evidence="2" type="ORF">TWF694_002877</name>
</gene>
<organism evidence="2 3">
    <name type="scientific">Orbilia ellipsospora</name>
    <dbReference type="NCBI Taxonomy" id="2528407"/>
    <lineage>
        <taxon>Eukaryota</taxon>
        <taxon>Fungi</taxon>
        <taxon>Dikarya</taxon>
        <taxon>Ascomycota</taxon>
        <taxon>Pezizomycotina</taxon>
        <taxon>Orbiliomycetes</taxon>
        <taxon>Orbiliales</taxon>
        <taxon>Orbiliaceae</taxon>
        <taxon>Orbilia</taxon>
    </lineage>
</organism>
<comment type="caution">
    <text evidence="2">The sequence shown here is derived from an EMBL/GenBank/DDBJ whole genome shotgun (WGS) entry which is preliminary data.</text>
</comment>